<dbReference type="SMR" id="A0A843WHJ5"/>
<protein>
    <submittedName>
        <fullName evidence="1">Uncharacterized protein</fullName>
    </submittedName>
</protein>
<comment type="caution">
    <text evidence="1">The sequence shown here is derived from an EMBL/GenBank/DDBJ whole genome shotgun (WGS) entry which is preliminary data.</text>
</comment>
<name>A0A843WHJ5_COLES</name>
<dbReference type="Proteomes" id="UP000652761">
    <property type="component" value="Unassembled WGS sequence"/>
</dbReference>
<dbReference type="PANTHER" id="PTHR33647:SF5">
    <property type="entry name" value="OS01G0793900 PROTEIN"/>
    <property type="match status" value="1"/>
</dbReference>
<sequence length="115" mass="12907">MGNCVRRQAAVSWAEDDEEEWEWADAVHREVKTEEAHQQLLGEKGPGVLRAATEVKIKITKKQLEELLRKVDAQGLPLQQLLTHLVSGASDVDALHDRARHWRPALQSIPEAADS</sequence>
<organism evidence="1 2">
    <name type="scientific">Colocasia esculenta</name>
    <name type="common">Wild taro</name>
    <name type="synonym">Arum esculentum</name>
    <dbReference type="NCBI Taxonomy" id="4460"/>
    <lineage>
        <taxon>Eukaryota</taxon>
        <taxon>Viridiplantae</taxon>
        <taxon>Streptophyta</taxon>
        <taxon>Embryophyta</taxon>
        <taxon>Tracheophyta</taxon>
        <taxon>Spermatophyta</taxon>
        <taxon>Magnoliopsida</taxon>
        <taxon>Liliopsida</taxon>
        <taxon>Araceae</taxon>
        <taxon>Aroideae</taxon>
        <taxon>Colocasieae</taxon>
        <taxon>Colocasia</taxon>
    </lineage>
</organism>
<dbReference type="PANTHER" id="PTHR33647">
    <property type="entry name" value="OS01G0793900 PROTEIN"/>
    <property type="match status" value="1"/>
</dbReference>
<reference evidence="1" key="1">
    <citation type="submission" date="2017-07" db="EMBL/GenBank/DDBJ databases">
        <title>Taro Niue Genome Assembly and Annotation.</title>
        <authorList>
            <person name="Atibalentja N."/>
            <person name="Keating K."/>
            <person name="Fields C.J."/>
        </authorList>
    </citation>
    <scope>NUCLEOTIDE SEQUENCE</scope>
    <source>
        <strain evidence="1">Niue_2</strain>
        <tissue evidence="1">Leaf</tissue>
    </source>
</reference>
<dbReference type="OrthoDB" id="610799at2759"/>
<evidence type="ECO:0000313" key="2">
    <source>
        <dbReference type="Proteomes" id="UP000652761"/>
    </source>
</evidence>
<evidence type="ECO:0000313" key="1">
    <source>
        <dbReference type="EMBL" id="MQM09239.1"/>
    </source>
</evidence>
<dbReference type="AlphaFoldDB" id="A0A843WHJ5"/>
<accession>A0A843WHJ5</accession>
<keyword evidence="2" id="KW-1185">Reference proteome</keyword>
<gene>
    <name evidence="1" type="ORF">Taro_042110</name>
</gene>
<proteinExistence type="predicted"/>
<dbReference type="EMBL" id="NMUH01004326">
    <property type="protein sequence ID" value="MQM09239.1"/>
    <property type="molecule type" value="Genomic_DNA"/>
</dbReference>